<dbReference type="InterPro" id="IPR000375">
    <property type="entry name" value="Dynamin_stalk"/>
</dbReference>
<feature type="region of interest" description="Disordered" evidence="22">
    <location>
        <begin position="908"/>
        <end position="977"/>
    </location>
</feature>
<comment type="pathway">
    <text evidence="5">Protein modification; protein ubiquitination.</text>
</comment>
<evidence type="ECO:0000256" key="7">
    <source>
        <dbReference type="ARBA" id="ARBA00022473"/>
    </source>
</evidence>
<comment type="caution">
    <text evidence="25">The sequence shown here is derived from an EMBL/GenBank/DDBJ whole genome shotgun (WGS) entry which is preliminary data.</text>
</comment>
<evidence type="ECO:0000256" key="2">
    <source>
        <dbReference type="ARBA" id="ARBA00004324"/>
    </source>
</evidence>
<keyword evidence="13" id="KW-0833">Ubl conjugation pathway</keyword>
<dbReference type="Gene3D" id="3.40.50.300">
    <property type="entry name" value="P-loop containing nucleotide triphosphate hydrolases"/>
    <property type="match status" value="2"/>
</dbReference>
<dbReference type="SUPFAM" id="SSF57850">
    <property type="entry name" value="RING/U-box"/>
    <property type="match status" value="1"/>
</dbReference>
<evidence type="ECO:0000256" key="5">
    <source>
        <dbReference type="ARBA" id="ARBA00004906"/>
    </source>
</evidence>
<protein>
    <recommendedName>
        <fullName evidence="17">E3 ubiquitin-protein ligase Hakai</fullName>
        <ecNumber evidence="6">2.3.2.27</ecNumber>
    </recommendedName>
    <alternativeName>
        <fullName evidence="18">Casitas B-lineage lymphoma-transforming sequence-like protein 1</fullName>
    </alternativeName>
    <alternativeName>
        <fullName evidence="19">RING-type E3 ubiquitin transferase Hakai</fullName>
    </alternativeName>
</protein>
<feature type="region of interest" description="Disordered" evidence="22">
    <location>
        <begin position="698"/>
        <end position="770"/>
    </location>
</feature>
<comment type="similarity">
    <text evidence="16">Belongs to the Hakai family.</text>
</comment>
<dbReference type="Gene3D" id="1.20.120.1240">
    <property type="entry name" value="Dynamin, middle domain"/>
    <property type="match status" value="1"/>
</dbReference>
<evidence type="ECO:0000256" key="4">
    <source>
        <dbReference type="ARBA" id="ARBA00004642"/>
    </source>
</evidence>
<keyword evidence="14" id="KW-0862">Zinc</keyword>
<dbReference type="Pfam" id="PF01031">
    <property type="entry name" value="Dynamin_M"/>
    <property type="match status" value="1"/>
</dbReference>
<feature type="domain" description="GED" evidence="24">
    <location>
        <begin position="366"/>
        <end position="456"/>
    </location>
</feature>
<keyword evidence="26" id="KW-1185">Reference proteome</keyword>
<keyword evidence="11 21" id="KW-0430">Lectin</keyword>
<dbReference type="Pfam" id="PF02212">
    <property type="entry name" value="GED"/>
    <property type="match status" value="1"/>
</dbReference>
<dbReference type="GO" id="GO:0016607">
    <property type="term" value="C:nuclear speck"/>
    <property type="evidence" value="ECO:0007669"/>
    <property type="project" value="UniProtKB-SubCell"/>
</dbReference>
<evidence type="ECO:0000256" key="18">
    <source>
        <dbReference type="ARBA" id="ARBA00076432"/>
    </source>
</evidence>
<dbReference type="AlphaFoldDB" id="A0A5A9PS07"/>
<comment type="catalytic activity">
    <reaction evidence="1">
        <text>S-ubiquitinyl-[E2 ubiquitin-conjugating enzyme]-L-cysteine + [acceptor protein]-L-lysine = [E2 ubiquitin-conjugating enzyme]-L-cysteine + N(6)-ubiquitinyl-[acceptor protein]-L-lysine.</text>
        <dbReference type="EC" id="2.3.2.27"/>
    </reaction>
</comment>
<dbReference type="SMART" id="SM00302">
    <property type="entry name" value="GED"/>
    <property type="match status" value="1"/>
</dbReference>
<dbReference type="FunFam" id="6.10.140.2210:FF:000001">
    <property type="entry name" value="Putative e3 ubiquitin-protein ligase hakai"/>
    <property type="match status" value="1"/>
</dbReference>
<dbReference type="InterPro" id="IPR039477">
    <property type="entry name" value="ILEI/PANDER_dom"/>
</dbReference>
<dbReference type="Pfam" id="PF18408">
    <property type="entry name" value="zf_Hakai"/>
    <property type="match status" value="1"/>
</dbReference>
<keyword evidence="7" id="KW-0217">Developmental protein</keyword>
<feature type="compositionally biased region" description="Basic and acidic residues" evidence="22">
    <location>
        <begin position="790"/>
        <end position="805"/>
    </location>
</feature>
<keyword evidence="8" id="KW-0963">Cytoplasm</keyword>
<reference evidence="25 26" key="1">
    <citation type="journal article" date="2019" name="Mol. Ecol. Resour.">
        <title>Chromosome-level genome assembly of Triplophysa tibetana, a fish adapted to the harsh high-altitude environment of the Tibetan Plateau.</title>
        <authorList>
            <person name="Yang X."/>
            <person name="Liu H."/>
            <person name="Ma Z."/>
            <person name="Zou Y."/>
            <person name="Zou M."/>
            <person name="Mao Y."/>
            <person name="Li X."/>
            <person name="Wang H."/>
            <person name="Chen T."/>
            <person name="Wang W."/>
            <person name="Yang R."/>
        </authorList>
    </citation>
    <scope>NUCLEOTIDE SEQUENCE [LARGE SCALE GENOMIC DNA]</scope>
    <source>
        <strain evidence="25">TTIB1903HZAU</strain>
        <tissue evidence="25">Muscle</tissue>
    </source>
</reference>
<dbReference type="InterPro" id="IPR040380">
    <property type="entry name" value="HAKAI-like_RING-HC"/>
</dbReference>
<dbReference type="InterPro" id="IPR027417">
    <property type="entry name" value="P-loop_NTPase"/>
</dbReference>
<gene>
    <name evidence="25" type="ORF">E1301_Tti003670</name>
</gene>
<evidence type="ECO:0000256" key="20">
    <source>
        <dbReference type="PROSITE-ProRule" id="PRU00175"/>
    </source>
</evidence>
<dbReference type="InterPro" id="IPR001401">
    <property type="entry name" value="Dynamin_GTPase"/>
</dbReference>
<evidence type="ECO:0000256" key="1">
    <source>
        <dbReference type="ARBA" id="ARBA00000900"/>
    </source>
</evidence>
<evidence type="ECO:0000256" key="19">
    <source>
        <dbReference type="ARBA" id="ARBA00079012"/>
    </source>
</evidence>
<evidence type="ECO:0000313" key="26">
    <source>
        <dbReference type="Proteomes" id="UP000324632"/>
    </source>
</evidence>
<evidence type="ECO:0000259" key="24">
    <source>
        <dbReference type="PROSITE" id="PS51388"/>
    </source>
</evidence>
<evidence type="ECO:0000256" key="15">
    <source>
        <dbReference type="ARBA" id="ARBA00023242"/>
    </source>
</evidence>
<dbReference type="InterPro" id="IPR020850">
    <property type="entry name" value="GED_dom"/>
</dbReference>
<proteinExistence type="inferred from homology"/>
<feature type="compositionally biased region" description="Polar residues" evidence="22">
    <location>
        <begin position="914"/>
        <end position="929"/>
    </location>
</feature>
<dbReference type="FunFam" id="3.30.40.10:FF:000140">
    <property type="entry name" value="E3 ubiquitin-protein ligase Hakai isoform X2"/>
    <property type="match status" value="1"/>
</dbReference>
<dbReference type="SUPFAM" id="SSF52540">
    <property type="entry name" value="P-loop containing nucleoside triphosphate hydrolases"/>
    <property type="match status" value="1"/>
</dbReference>
<dbReference type="GO" id="GO:0003924">
    <property type="term" value="F:GTPase activity"/>
    <property type="evidence" value="ECO:0007669"/>
    <property type="project" value="InterPro"/>
</dbReference>
<feature type="compositionally biased region" description="Pro residues" evidence="22">
    <location>
        <begin position="944"/>
        <end position="959"/>
    </location>
</feature>
<dbReference type="PANTHER" id="PTHR13480">
    <property type="entry name" value="E3 UBIQUITIN-PROTEIN LIGASE HAKAI-RELATED"/>
    <property type="match status" value="1"/>
</dbReference>
<dbReference type="UniPathway" id="UPA00143"/>
<dbReference type="Proteomes" id="UP000324632">
    <property type="component" value="Chromosome 2"/>
</dbReference>
<dbReference type="GO" id="GO:0016567">
    <property type="term" value="P:protein ubiquitination"/>
    <property type="evidence" value="ECO:0007669"/>
    <property type="project" value="UniProtKB-UniPathway"/>
</dbReference>
<dbReference type="InterPro" id="IPR001841">
    <property type="entry name" value="Znf_RING"/>
</dbReference>
<dbReference type="CDD" id="cd16508">
    <property type="entry name" value="RING-HC_HAKAI-like"/>
    <property type="match status" value="1"/>
</dbReference>
<evidence type="ECO:0000256" key="17">
    <source>
        <dbReference type="ARBA" id="ARBA00041081"/>
    </source>
</evidence>
<feature type="region of interest" description="Disordered" evidence="22">
    <location>
        <begin position="546"/>
        <end position="575"/>
    </location>
</feature>
<evidence type="ECO:0000256" key="9">
    <source>
        <dbReference type="ARBA" id="ARBA00022679"/>
    </source>
</evidence>
<dbReference type="GO" id="GO:0061630">
    <property type="term" value="F:ubiquitin protein ligase activity"/>
    <property type="evidence" value="ECO:0007669"/>
    <property type="project" value="UniProtKB-EC"/>
</dbReference>
<feature type="compositionally biased region" description="Pro residues" evidence="22">
    <location>
        <begin position="842"/>
        <end position="851"/>
    </location>
</feature>
<dbReference type="PROSITE" id="PS50089">
    <property type="entry name" value="ZF_RING_2"/>
    <property type="match status" value="1"/>
</dbReference>
<dbReference type="InterPro" id="IPR040383">
    <property type="entry name" value="HAKAI/CBLL2"/>
</dbReference>
<dbReference type="GO" id="GO:0030246">
    <property type="term" value="F:carbohydrate binding"/>
    <property type="evidence" value="ECO:0007669"/>
    <property type="project" value="UniProtKB-UniRule"/>
</dbReference>
<keyword evidence="10" id="KW-0479">Metal-binding</keyword>
<keyword evidence="12 20" id="KW-0863">Zinc-finger</keyword>
<dbReference type="InterPro" id="IPR041042">
    <property type="entry name" value="Znf_Hakai"/>
</dbReference>
<dbReference type="GO" id="GO:0005737">
    <property type="term" value="C:cytoplasm"/>
    <property type="evidence" value="ECO:0007669"/>
    <property type="project" value="UniProtKB-SubCell"/>
</dbReference>
<dbReference type="InterPro" id="IPR013083">
    <property type="entry name" value="Znf_RING/FYVE/PHD"/>
</dbReference>
<evidence type="ECO:0000256" key="14">
    <source>
        <dbReference type="ARBA" id="ARBA00022833"/>
    </source>
</evidence>
<evidence type="ECO:0000256" key="22">
    <source>
        <dbReference type="SAM" id="MobiDB-lite"/>
    </source>
</evidence>
<dbReference type="InterPro" id="IPR003130">
    <property type="entry name" value="GED"/>
</dbReference>
<sequence length="977" mass="109666">MFLGSNRAGRLASFGRVTFACVLWQSISWKHGPLWSCSLRRNKLPDARRLLRQGMVCKHGPLLGGRCGDAGFEDERCLLRQSKMGGEIHDQLNENIRPYIDLIDNLRSIGVQKDYNMALPTIVVIGDQSTGKSSVLESLSGVAFPRGTAQNKLAGDGAGISEEIIILEIRSPDVCDLTLIDLPGIARVPVQGQPSDIGTQVAVLTKPDLIDKGTEKRILAIAQNKVIPLHKVNRPSDVKEQILKNRGRELAGFSSFRPFEMILQSNIAQLEEPAIALVNTIKGIILKQFSDVSKEYFQRYPNLLKITTNKIEDRQSSQQGKAEERIKEQLNIENMIFTQDDKFFKTLNENGNETFSDAQLPFLDVATKYTDMLNAYNKIMVGRMSDQVPMMAQYIMLKEASELLHTDMLNLLIESDVTGMLSEDHCVSERRKELQSRLECLTKTREEIYQLILNEDARQLIAELGSAYISNLKFRDNWVFVGGKKTIVKASFEQHLKNERSTNKYEAWPEMIEMEDNDLQGTDGSVALGGLDVRRQIPIKLLSKQSIRGKPATRPQRSTTRLHTKSDEESFNHKQEERFECKSGDAYGNQRRYPQPLFWDYKLSLVGAKDDTPVHFCDKCGLPIKFYGRMIPCKHVFCYDCAVHYEKKCDKMCPGCTDPVQRIEQSHRGSLFMCNIVQGCKRTYLSQRDLQAHINHRHMRASKSGSSRQDPPHPSMASDPPDCFRLPPPPHLSKAHPLNPPHLQGHDTYNQPPLPSSSDLGPSQRPHPPETFRIATLTTRKHSNLITVPIHDDTRSSCPDPHEPHPLTPPGAPPHLLRGDYSSQSVVSHPHHIMPPLQQPHYGPPPPPPPLSITMQHPPQGSATPHMVYNQAPPLSTGPPPITPPLGHIMSQMPPYMSHPPLGPIPQHAPSHHYNPNSMPHDQGTLSPPFTQPGCLSPGLWPNPCGPHPPRMQGPPPQGQMPGPHHPDLSRYRTYYQ</sequence>
<dbReference type="Pfam" id="PF15711">
    <property type="entry name" value="ILEI"/>
    <property type="match status" value="1"/>
</dbReference>
<dbReference type="EC" id="2.3.2.27" evidence="6"/>
<dbReference type="PANTHER" id="PTHR13480:SF0">
    <property type="entry name" value="E3 UBIQUITIN-PROTEIN LIGASE HAKAI"/>
    <property type="match status" value="1"/>
</dbReference>
<evidence type="ECO:0000256" key="11">
    <source>
        <dbReference type="ARBA" id="ARBA00022734"/>
    </source>
</evidence>
<evidence type="ECO:0000256" key="6">
    <source>
        <dbReference type="ARBA" id="ARBA00012483"/>
    </source>
</evidence>
<dbReference type="InterPro" id="IPR017907">
    <property type="entry name" value="Znf_RING_CS"/>
</dbReference>
<comment type="subcellular location">
    <subcellularLocation>
        <location evidence="3">Cytoplasm</location>
    </subcellularLocation>
    <subcellularLocation>
        <location evidence="2">Nucleus speckle</location>
    </subcellularLocation>
    <subcellularLocation>
        <location evidence="4">Nucleus</location>
        <location evidence="4">Nucleoplasm</location>
    </subcellularLocation>
</comment>
<feature type="compositionally biased region" description="Basic and acidic residues" evidence="22">
    <location>
        <begin position="564"/>
        <end position="575"/>
    </location>
</feature>
<dbReference type="EMBL" id="SOYY01000002">
    <property type="protein sequence ID" value="KAA0724402.1"/>
    <property type="molecule type" value="Genomic_DNA"/>
</dbReference>
<feature type="region of interest" description="Disordered" evidence="22">
    <location>
        <begin position="790"/>
        <end position="876"/>
    </location>
</feature>
<evidence type="ECO:0000256" key="10">
    <source>
        <dbReference type="ARBA" id="ARBA00022723"/>
    </source>
</evidence>
<accession>A0A5A9PS07</accession>
<dbReference type="PROSITE" id="PS00518">
    <property type="entry name" value="ZF_RING_1"/>
    <property type="match status" value="1"/>
</dbReference>
<dbReference type="PROSITE" id="PS51388">
    <property type="entry name" value="GED"/>
    <property type="match status" value="1"/>
</dbReference>
<evidence type="ECO:0000256" key="21">
    <source>
        <dbReference type="PROSITE-ProRule" id="PRU01375"/>
    </source>
</evidence>
<evidence type="ECO:0000256" key="3">
    <source>
        <dbReference type="ARBA" id="ARBA00004496"/>
    </source>
</evidence>
<name>A0A5A9PS07_9TELE</name>
<evidence type="ECO:0000256" key="12">
    <source>
        <dbReference type="ARBA" id="ARBA00022771"/>
    </source>
</evidence>
<dbReference type="PROSITE" id="PS52031">
    <property type="entry name" value="GG_LECTIN"/>
    <property type="match status" value="1"/>
</dbReference>
<evidence type="ECO:0000313" key="25">
    <source>
        <dbReference type="EMBL" id="KAA0724402.1"/>
    </source>
</evidence>
<dbReference type="InterPro" id="IPR045063">
    <property type="entry name" value="Dynamin_N"/>
</dbReference>
<keyword evidence="9" id="KW-0808">Transferase</keyword>
<dbReference type="GO" id="GO:0008270">
    <property type="term" value="F:zinc ion binding"/>
    <property type="evidence" value="ECO:0007669"/>
    <property type="project" value="UniProtKB-KW"/>
</dbReference>
<dbReference type="GO" id="GO:0030155">
    <property type="term" value="P:regulation of cell adhesion"/>
    <property type="evidence" value="ECO:0007669"/>
    <property type="project" value="TreeGrafter"/>
</dbReference>
<organism evidence="25 26">
    <name type="scientific">Triplophysa tibetana</name>
    <dbReference type="NCBI Taxonomy" id="1572043"/>
    <lineage>
        <taxon>Eukaryota</taxon>
        <taxon>Metazoa</taxon>
        <taxon>Chordata</taxon>
        <taxon>Craniata</taxon>
        <taxon>Vertebrata</taxon>
        <taxon>Euteleostomi</taxon>
        <taxon>Actinopterygii</taxon>
        <taxon>Neopterygii</taxon>
        <taxon>Teleostei</taxon>
        <taxon>Ostariophysi</taxon>
        <taxon>Cypriniformes</taxon>
        <taxon>Nemacheilidae</taxon>
        <taxon>Triplophysa</taxon>
    </lineage>
</organism>
<evidence type="ECO:0000256" key="8">
    <source>
        <dbReference type="ARBA" id="ARBA00022490"/>
    </source>
</evidence>
<keyword evidence="15" id="KW-0539">Nucleus</keyword>
<evidence type="ECO:0000259" key="23">
    <source>
        <dbReference type="PROSITE" id="PS50089"/>
    </source>
</evidence>
<evidence type="ECO:0000256" key="13">
    <source>
        <dbReference type="ARBA" id="ARBA00022786"/>
    </source>
</evidence>
<dbReference type="SMART" id="SM00053">
    <property type="entry name" value="DYNc"/>
    <property type="match status" value="1"/>
</dbReference>
<dbReference type="Gene3D" id="6.10.140.2210">
    <property type="match status" value="1"/>
</dbReference>
<dbReference type="GO" id="GO:0036396">
    <property type="term" value="C:RNA N6-methyladenosine methyltransferase complex"/>
    <property type="evidence" value="ECO:0007669"/>
    <property type="project" value="UniProtKB-ARBA"/>
</dbReference>
<feature type="compositionally biased region" description="Polar residues" evidence="22">
    <location>
        <begin position="853"/>
        <end position="863"/>
    </location>
</feature>
<dbReference type="GO" id="GO:0005525">
    <property type="term" value="F:GTP binding"/>
    <property type="evidence" value="ECO:0007669"/>
    <property type="project" value="InterPro"/>
</dbReference>
<evidence type="ECO:0000256" key="16">
    <source>
        <dbReference type="ARBA" id="ARBA00038499"/>
    </source>
</evidence>
<feature type="domain" description="RING-type" evidence="23">
    <location>
        <begin position="617"/>
        <end position="657"/>
    </location>
</feature>
<dbReference type="Pfam" id="PF00350">
    <property type="entry name" value="Dynamin_N"/>
    <property type="match status" value="1"/>
</dbReference>
<dbReference type="Gene3D" id="3.30.40.10">
    <property type="entry name" value="Zinc/RING finger domain, C3HC4 (zinc finger)"/>
    <property type="match status" value="1"/>
</dbReference>